<dbReference type="AlphaFoldDB" id="D2PR30"/>
<dbReference type="SUPFAM" id="SSF51445">
    <property type="entry name" value="(Trans)glycosidases"/>
    <property type="match status" value="1"/>
</dbReference>
<dbReference type="InterPro" id="IPR017853">
    <property type="entry name" value="GH"/>
</dbReference>
<feature type="binding site" evidence="8">
    <location>
        <position position="61"/>
    </location>
    <ligand>
        <name>substrate</name>
    </ligand>
</feature>
<dbReference type="Pfam" id="PF00232">
    <property type="entry name" value="Glyco_hydro_1"/>
    <property type="match status" value="1"/>
</dbReference>
<feature type="binding site" evidence="8">
    <location>
        <position position="339"/>
    </location>
    <ligand>
        <name>substrate</name>
    </ligand>
</feature>
<evidence type="ECO:0000256" key="1">
    <source>
        <dbReference type="ARBA" id="ARBA00010838"/>
    </source>
</evidence>
<evidence type="ECO:0000256" key="7">
    <source>
        <dbReference type="PIRSR" id="PIRSR617736-1"/>
    </source>
</evidence>
<dbReference type="PANTHER" id="PTHR10353">
    <property type="entry name" value="GLYCOSYL HYDROLASE"/>
    <property type="match status" value="1"/>
</dbReference>
<keyword evidence="5 9" id="KW-0326">Glycosidase</keyword>
<evidence type="ECO:0000256" key="5">
    <source>
        <dbReference type="ARBA" id="ARBA00023295"/>
    </source>
</evidence>
<keyword evidence="4" id="KW-0119">Carbohydrate metabolism</keyword>
<proteinExistence type="inferred from homology"/>
<comment type="catalytic activity">
    <reaction evidence="9">
        <text>Hydrolysis of terminal, non-reducing beta-D-glucosyl residues with release of beta-D-glucose.</text>
        <dbReference type="EC" id="3.2.1.21"/>
    </reaction>
</comment>
<name>D2PR30_KRIFD</name>
<dbReference type="GO" id="GO:0005829">
    <property type="term" value="C:cytosol"/>
    <property type="evidence" value="ECO:0007669"/>
    <property type="project" value="TreeGrafter"/>
</dbReference>
<reference evidence="11" key="1">
    <citation type="submission" date="2009-09" db="EMBL/GenBank/DDBJ databases">
        <title>The complete genome of Kribbella flavida DSM 17836.</title>
        <authorList>
            <consortium name="US DOE Joint Genome Institute (JGI-PGF)"/>
            <person name="Lucas S."/>
            <person name="Copeland A."/>
            <person name="Lapidus A."/>
            <person name="Glavina del Rio T."/>
            <person name="Dalin E."/>
            <person name="Tice H."/>
            <person name="Bruce D."/>
            <person name="Goodwin L."/>
            <person name="Pitluck S."/>
            <person name="Kyrpides N."/>
            <person name="Mavromatis K."/>
            <person name="Ivanova N."/>
            <person name="Saunders E."/>
            <person name="Brettin T."/>
            <person name="Detter J.C."/>
            <person name="Han C."/>
            <person name="Larimer F."/>
            <person name="Land M."/>
            <person name="Hauser L."/>
            <person name="Markowitz V."/>
            <person name="Cheng J.-F."/>
            <person name="Hugenholtz P."/>
            <person name="Woyke T."/>
            <person name="Wu D."/>
            <person name="Pukall R."/>
            <person name="Klenk H.-P."/>
            <person name="Eisen J.A."/>
        </authorList>
    </citation>
    <scope>NUCLEOTIDE SEQUENCE [LARGE SCALE GENOMIC DNA]</scope>
    <source>
        <strain evidence="11">DSM 17836 / JCM 10339 / NBRC 14399</strain>
    </source>
</reference>
<feature type="binding site" evidence="8">
    <location>
        <position position="205"/>
    </location>
    <ligand>
        <name>substrate</name>
    </ligand>
</feature>
<evidence type="ECO:0000256" key="9">
    <source>
        <dbReference type="RuleBase" id="RU361175"/>
    </source>
</evidence>
<comment type="similarity">
    <text evidence="1 9">Belongs to the glycosyl hydrolase 1 family.</text>
</comment>
<dbReference type="EC" id="3.2.1.21" evidence="9"/>
<dbReference type="InterPro" id="IPR017736">
    <property type="entry name" value="Glyco_hydro_1_beta-glucosidase"/>
</dbReference>
<dbReference type="FunFam" id="3.20.20.80:FF:000004">
    <property type="entry name" value="Beta-glucosidase 6-phospho-beta-glucosidase"/>
    <property type="match status" value="1"/>
</dbReference>
<evidence type="ECO:0000313" key="10">
    <source>
        <dbReference type="EMBL" id="ADB32978.1"/>
    </source>
</evidence>
<dbReference type="eggNOG" id="COG2723">
    <property type="taxonomic scope" value="Bacteria"/>
</dbReference>
<keyword evidence="6" id="KW-0624">Polysaccharide degradation</keyword>
<reference evidence="10 11" key="2">
    <citation type="journal article" date="2010" name="Stand. Genomic Sci.">
        <title>Complete genome sequence of Kribbella flavida type strain (IFO 14399).</title>
        <authorList>
            <person name="Pukall R."/>
            <person name="Lapidus A."/>
            <person name="Glavina Del Rio T."/>
            <person name="Copeland A."/>
            <person name="Tice H."/>
            <person name="Cheng J.-F."/>
            <person name="Lucas S."/>
            <person name="Chen F."/>
            <person name="Nolan M."/>
            <person name="LaButti K."/>
            <person name="Pati A."/>
            <person name="Ivanova N."/>
            <person name="Mavrommatis K."/>
            <person name="Mikhailova N."/>
            <person name="Pitluck S."/>
            <person name="Bruce D."/>
            <person name="Goodwin L."/>
            <person name="Land M."/>
            <person name="Hauser L."/>
            <person name="Chang Y.-J."/>
            <person name="Jeffries C.D."/>
            <person name="Chen A."/>
            <person name="Palaniappan K."/>
            <person name="Chain P."/>
            <person name="Rohde M."/>
            <person name="Goeker M."/>
            <person name="Bristow J."/>
            <person name="Eisen J.A."/>
            <person name="Markowitz V."/>
            <person name="Hugenholtz P."/>
            <person name="Kyrpides N.C."/>
            <person name="Klenk H.-P."/>
            <person name="Brettin T."/>
        </authorList>
    </citation>
    <scope>NUCLEOTIDE SEQUENCE [LARGE SCALE GENOMIC DNA]</scope>
    <source>
        <strain evidence="11">DSM 17836 / JCM 10339 / NBRC 14399</strain>
    </source>
</reference>
<evidence type="ECO:0000313" key="11">
    <source>
        <dbReference type="Proteomes" id="UP000007967"/>
    </source>
</evidence>
<dbReference type="GO" id="GO:0030245">
    <property type="term" value="P:cellulose catabolic process"/>
    <property type="evidence" value="ECO:0007669"/>
    <property type="project" value="UniProtKB-KW"/>
</dbReference>
<dbReference type="STRING" id="479435.Kfla_3926"/>
<evidence type="ECO:0000256" key="3">
    <source>
        <dbReference type="ARBA" id="ARBA00023001"/>
    </source>
</evidence>
<keyword evidence="3" id="KW-0136">Cellulose degradation</keyword>
<dbReference type="KEGG" id="kfl:Kfla_3926"/>
<dbReference type="PROSITE" id="PS51318">
    <property type="entry name" value="TAT"/>
    <property type="match status" value="1"/>
</dbReference>
<dbReference type="PANTHER" id="PTHR10353:SF36">
    <property type="entry name" value="LP05116P"/>
    <property type="match status" value="1"/>
</dbReference>
<dbReference type="PRINTS" id="PR00131">
    <property type="entry name" value="GLHYDRLASE1"/>
</dbReference>
<dbReference type="GO" id="GO:0008422">
    <property type="term" value="F:beta-glucosidase activity"/>
    <property type="evidence" value="ECO:0007669"/>
    <property type="project" value="UniProtKB-EC"/>
</dbReference>
<dbReference type="PROSITE" id="PS51257">
    <property type="entry name" value="PROKAR_LIPOPROTEIN"/>
    <property type="match status" value="1"/>
</dbReference>
<dbReference type="Gene3D" id="3.20.20.80">
    <property type="entry name" value="Glycosidases"/>
    <property type="match status" value="1"/>
</dbReference>
<evidence type="ECO:0000256" key="8">
    <source>
        <dbReference type="PIRSR" id="PIRSR617736-2"/>
    </source>
</evidence>
<feature type="binding site" evidence="8">
    <location>
        <begin position="439"/>
        <end position="440"/>
    </location>
    <ligand>
        <name>substrate</name>
    </ligand>
</feature>
<evidence type="ECO:0000256" key="6">
    <source>
        <dbReference type="ARBA" id="ARBA00023326"/>
    </source>
</evidence>
<evidence type="ECO:0000256" key="2">
    <source>
        <dbReference type="ARBA" id="ARBA00022801"/>
    </source>
</evidence>
<dbReference type="InterPro" id="IPR006311">
    <property type="entry name" value="TAT_signal"/>
</dbReference>
<accession>D2PR30</accession>
<evidence type="ECO:0000256" key="4">
    <source>
        <dbReference type="ARBA" id="ARBA00023277"/>
    </source>
</evidence>
<keyword evidence="2 9" id="KW-0378">Hydrolase</keyword>
<dbReference type="EMBL" id="CP001736">
    <property type="protein sequence ID" value="ADB32978.1"/>
    <property type="molecule type" value="Genomic_DNA"/>
</dbReference>
<dbReference type="Proteomes" id="UP000007967">
    <property type="component" value="Chromosome"/>
</dbReference>
<sequence>MAERGSIGRRAVLVAAASGAAAVLAGCRGDGEPEAAPTTPATRRVELPAGLALGVATSAYQIEGAVGADGRGRSIWDEFCAVPGKIDDSSSGAVAADHYRRWEADLDLLTELGVASYRFSIAWPRIFPQGTGTVNPKGLDFYRRLVGRLRERGISPVATMYHWDLPQALQQRGGWENRDVAGWFGDYAETLVKALDGVDSWLTVNEPKIIVQQGYQRGWMAPGRRDEVAAGKVLHHLNLAHGRAVQAFRASGSKQARIGPCLAITPCYPFDESPESRQATRLADVTENTLYLEPLLKGSYPALTGALDPRAAGALRAAVRDGDLAVISEPVDFLGVNYYSPAVVDPTGEMLKRYPVSAAGWQQIHPGGLTDLLVRLHRDYGLEIVVAENGLPDTAGESPDADETRIGFLRDHLAATQAAMSQGVKVRAYHAWTLLDDFEWARGYTQRWGLVHVDFPSQRRTPKKSARWYADVIRTRSLELG</sequence>
<feature type="binding site" evidence="8">
    <location>
        <position position="162"/>
    </location>
    <ligand>
        <name>substrate</name>
    </ligand>
</feature>
<gene>
    <name evidence="10" type="ordered locus">Kfla_3926</name>
</gene>
<keyword evidence="11" id="KW-1185">Reference proteome</keyword>
<feature type="active site" description="Proton donor" evidence="7">
    <location>
        <position position="206"/>
    </location>
</feature>
<dbReference type="NCBIfam" id="TIGR03356">
    <property type="entry name" value="BGL"/>
    <property type="match status" value="1"/>
</dbReference>
<dbReference type="HOGENOM" id="CLU_001859_1_0_11"/>
<dbReference type="CAZy" id="GH1">
    <property type="family name" value="Glycoside Hydrolase Family 1"/>
</dbReference>
<dbReference type="RefSeq" id="WP_012921534.1">
    <property type="nucleotide sequence ID" value="NC_013729.1"/>
</dbReference>
<dbReference type="InterPro" id="IPR001360">
    <property type="entry name" value="Glyco_hydro_1"/>
</dbReference>
<protein>
    <recommendedName>
        <fullName evidence="9">Beta-glucosidase</fullName>
        <ecNumber evidence="9">3.2.1.21</ecNumber>
    </recommendedName>
</protein>
<feature type="binding site" evidence="8">
    <location>
        <position position="432"/>
    </location>
    <ligand>
        <name>substrate</name>
    </ligand>
</feature>
<feature type="active site" description="Nucleophile" evidence="7">
    <location>
        <position position="388"/>
    </location>
</feature>
<organism evidence="10 11">
    <name type="scientific">Kribbella flavida (strain DSM 17836 / JCM 10339 / NBRC 14399)</name>
    <dbReference type="NCBI Taxonomy" id="479435"/>
    <lineage>
        <taxon>Bacteria</taxon>
        <taxon>Bacillati</taxon>
        <taxon>Actinomycetota</taxon>
        <taxon>Actinomycetes</taxon>
        <taxon>Propionibacteriales</taxon>
        <taxon>Kribbellaceae</taxon>
        <taxon>Kribbella</taxon>
    </lineage>
</organism>